<comment type="caution">
    <text evidence="1">The sequence shown here is derived from an EMBL/GenBank/DDBJ whole genome shotgun (WGS) entry which is preliminary data.</text>
</comment>
<keyword evidence="2" id="KW-1185">Reference proteome</keyword>
<dbReference type="Gene3D" id="3.30.2020.40">
    <property type="entry name" value="Uncharacterised protein PF10387, DUF2442"/>
    <property type="match status" value="1"/>
</dbReference>
<dbReference type="Pfam" id="PF10387">
    <property type="entry name" value="DUF2442"/>
    <property type="match status" value="1"/>
</dbReference>
<dbReference type="eggNOG" id="ENOG50336ZC">
    <property type="taxonomic scope" value="Bacteria"/>
</dbReference>
<evidence type="ECO:0000313" key="2">
    <source>
        <dbReference type="Proteomes" id="UP000002985"/>
    </source>
</evidence>
<sequence>MKSKKVGESTSHVEVTNISNHGIWLYVKGTEYFLPFEDFPWFKEAKIGEILEVELFHDNHLRWEKLDIDLEIESLVDPDKYPLVYHN</sequence>
<dbReference type="EMBL" id="BAFH01000003">
    <property type="protein sequence ID" value="GAB62399.1"/>
    <property type="molecule type" value="Genomic_DNA"/>
</dbReference>
<proteinExistence type="predicted"/>
<dbReference type="OrthoDB" id="9807561at2"/>
<dbReference type="Proteomes" id="UP000002985">
    <property type="component" value="Unassembled WGS sequence"/>
</dbReference>
<evidence type="ECO:0008006" key="3">
    <source>
        <dbReference type="Google" id="ProtNLM"/>
    </source>
</evidence>
<accession>I3IL04</accession>
<dbReference type="AlphaFoldDB" id="I3IL04"/>
<gene>
    <name evidence="1" type="ORF">KSU1_C0803</name>
</gene>
<name>I3IL04_9BACT</name>
<protein>
    <recommendedName>
        <fullName evidence="3">DUF2442 domain-containing protein</fullName>
    </recommendedName>
</protein>
<dbReference type="InterPro" id="IPR018841">
    <property type="entry name" value="DUF2442"/>
</dbReference>
<evidence type="ECO:0000313" key="1">
    <source>
        <dbReference type="EMBL" id="GAB62399.1"/>
    </source>
</evidence>
<organism evidence="1 2">
    <name type="scientific">Candidatus Jettenia caeni</name>
    <dbReference type="NCBI Taxonomy" id="247490"/>
    <lineage>
        <taxon>Bacteria</taxon>
        <taxon>Pseudomonadati</taxon>
        <taxon>Planctomycetota</taxon>
        <taxon>Candidatus Brocadiia</taxon>
        <taxon>Candidatus Brocadiales</taxon>
        <taxon>Candidatus Brocadiaceae</taxon>
        <taxon>Candidatus Jettenia</taxon>
    </lineage>
</organism>
<reference evidence="1 2" key="1">
    <citation type="journal article" date="2012" name="FEBS Lett.">
        <title>Anammox organism KSU-1 expresses a NirK-type copper-containing nitrite reductase instead of a NirS-type with cytochrome cd1.</title>
        <authorList>
            <person name="Hira D."/>
            <person name="Toh H."/>
            <person name="Migita C.T."/>
            <person name="Okubo H."/>
            <person name="Nishiyama T."/>
            <person name="Hattori M."/>
            <person name="Furukawa K."/>
            <person name="Fujii T."/>
        </authorList>
    </citation>
    <scope>NUCLEOTIDE SEQUENCE [LARGE SCALE GENOMIC DNA]</scope>
</reference>